<dbReference type="InterPro" id="IPR027417">
    <property type="entry name" value="P-loop_NTPase"/>
</dbReference>
<comment type="similarity">
    <text evidence="1">Belongs to the GSP E family.</text>
</comment>
<protein>
    <submittedName>
        <fullName evidence="4">ATPase, T2SS/T4P/T4SS family</fullName>
    </submittedName>
</protein>
<comment type="caution">
    <text evidence="4">The sequence shown here is derived from an EMBL/GenBank/DDBJ whole genome shotgun (WGS) entry which is preliminary data.</text>
</comment>
<dbReference type="EMBL" id="JBHUKR010000004">
    <property type="protein sequence ID" value="MFD2415376.1"/>
    <property type="molecule type" value="Genomic_DNA"/>
</dbReference>
<dbReference type="Pfam" id="PF00437">
    <property type="entry name" value="T2SSE"/>
    <property type="match status" value="1"/>
</dbReference>
<dbReference type="RefSeq" id="WP_378261114.1">
    <property type="nucleotide sequence ID" value="NZ_JBHUKR010000004.1"/>
</dbReference>
<evidence type="ECO:0000256" key="1">
    <source>
        <dbReference type="ARBA" id="ARBA00006611"/>
    </source>
</evidence>
<sequence length="501" mass="54106">MNHPHNGYSPPIPIRPRKAPPGPHTPPGSAPGSPEQQGSQPRRPDVPTAQQIAAPEPLPDEAVDRLRRHLRDTLGAELPQRVEAQQGRTGAPVSGMARRELAYAILDEAIRAHSETEVMADRGLVGREVEVRVIGEVVNELFGMAGLQPLLDDPTVETINANRFDRVFVQYDDGRRAQVAPIAASNEELTDLVRVLAARASSQERRFDQGSPAVNLQLPGGERLFAVMGLTAGGVTSLSIRRHGYLTVTLPQLRARGTLDPGLEQFLRALVRARKNVLITGGTGAGKTTLLRGLASEMDPLERIVTIEDAFELGLDRDPALHADVTAFQAREPNVEGVGAVSQAELVRWGLRMSPDRVIVGEIRGPEVIPMCNAMSQGNDGSMATLHASSSRIAFTRLASYAAQGPERLPVEATNLLVASAVHFVVHLARGADKTTRVVSSIREVVGADGNQIISNEVYRPGLDRRARPVAGALRTDTLDDLVDVGFDPGILEEPDGWWPR</sequence>
<dbReference type="InterPro" id="IPR001482">
    <property type="entry name" value="T2SS/T4SS_dom"/>
</dbReference>
<evidence type="ECO:0000313" key="4">
    <source>
        <dbReference type="EMBL" id="MFD2415376.1"/>
    </source>
</evidence>
<reference evidence="5" key="1">
    <citation type="journal article" date="2019" name="Int. J. Syst. Evol. Microbiol.">
        <title>The Global Catalogue of Microorganisms (GCM) 10K type strain sequencing project: providing services to taxonomists for standard genome sequencing and annotation.</title>
        <authorList>
            <consortium name="The Broad Institute Genomics Platform"/>
            <consortium name="The Broad Institute Genome Sequencing Center for Infectious Disease"/>
            <person name="Wu L."/>
            <person name="Ma J."/>
        </authorList>
    </citation>
    <scope>NUCLEOTIDE SEQUENCE [LARGE SCALE GENOMIC DNA]</scope>
    <source>
        <strain evidence="5">CGMCC 4.7645</strain>
    </source>
</reference>
<proteinExistence type="inferred from homology"/>
<accession>A0ABW5FMY3</accession>
<evidence type="ECO:0000313" key="5">
    <source>
        <dbReference type="Proteomes" id="UP001597417"/>
    </source>
</evidence>
<evidence type="ECO:0000259" key="3">
    <source>
        <dbReference type="Pfam" id="PF00437"/>
    </source>
</evidence>
<name>A0ABW5FMY3_9PSEU</name>
<dbReference type="PANTHER" id="PTHR30486">
    <property type="entry name" value="TWITCHING MOTILITY PROTEIN PILT"/>
    <property type="match status" value="1"/>
</dbReference>
<organism evidence="4 5">
    <name type="scientific">Amycolatopsis pigmentata</name>
    <dbReference type="NCBI Taxonomy" id="450801"/>
    <lineage>
        <taxon>Bacteria</taxon>
        <taxon>Bacillati</taxon>
        <taxon>Actinomycetota</taxon>
        <taxon>Actinomycetes</taxon>
        <taxon>Pseudonocardiales</taxon>
        <taxon>Pseudonocardiaceae</taxon>
        <taxon>Amycolatopsis</taxon>
    </lineage>
</organism>
<dbReference type="Proteomes" id="UP001597417">
    <property type="component" value="Unassembled WGS sequence"/>
</dbReference>
<dbReference type="Gene3D" id="3.30.450.380">
    <property type="match status" value="1"/>
</dbReference>
<feature type="compositionally biased region" description="Pro residues" evidence="2">
    <location>
        <begin position="10"/>
        <end position="29"/>
    </location>
</feature>
<dbReference type="InterPro" id="IPR050921">
    <property type="entry name" value="T4SS_GSP_E_ATPase"/>
</dbReference>
<dbReference type="PANTHER" id="PTHR30486:SF6">
    <property type="entry name" value="TYPE IV PILUS RETRACTATION ATPASE PILT"/>
    <property type="match status" value="1"/>
</dbReference>
<dbReference type="SUPFAM" id="SSF52540">
    <property type="entry name" value="P-loop containing nucleoside triphosphate hydrolases"/>
    <property type="match status" value="1"/>
</dbReference>
<dbReference type="CDD" id="cd01130">
    <property type="entry name" value="VirB11-like_ATPase"/>
    <property type="match status" value="1"/>
</dbReference>
<keyword evidence="5" id="KW-1185">Reference proteome</keyword>
<gene>
    <name evidence="4" type="ORF">ACFSXZ_03440</name>
</gene>
<feature type="region of interest" description="Disordered" evidence="2">
    <location>
        <begin position="1"/>
        <end position="62"/>
    </location>
</feature>
<evidence type="ECO:0000256" key="2">
    <source>
        <dbReference type="SAM" id="MobiDB-lite"/>
    </source>
</evidence>
<feature type="domain" description="Bacterial type II secretion system protein E" evidence="3">
    <location>
        <begin position="177"/>
        <end position="438"/>
    </location>
</feature>
<dbReference type="Gene3D" id="3.40.50.300">
    <property type="entry name" value="P-loop containing nucleotide triphosphate hydrolases"/>
    <property type="match status" value="1"/>
</dbReference>